<name>A0A839XN59_9PSEU</name>
<dbReference type="EMBL" id="JACIBS010000001">
    <property type="protein sequence ID" value="MBB3664067.1"/>
    <property type="molecule type" value="Genomic_DNA"/>
</dbReference>
<dbReference type="Proteomes" id="UP000564573">
    <property type="component" value="Unassembled WGS sequence"/>
</dbReference>
<keyword evidence="2" id="KW-1185">Reference proteome</keyword>
<proteinExistence type="predicted"/>
<accession>A0A839XN59</accession>
<reference evidence="1 2" key="1">
    <citation type="submission" date="2020-08" db="EMBL/GenBank/DDBJ databases">
        <title>Sequencing the genomes of 1000 actinobacteria strains.</title>
        <authorList>
            <person name="Klenk H.-P."/>
        </authorList>
    </citation>
    <scope>NUCLEOTIDE SEQUENCE [LARGE SCALE GENOMIC DNA]</scope>
    <source>
        <strain evidence="1 2">DSM 45267</strain>
    </source>
</reference>
<gene>
    <name evidence="1" type="ORF">FB384_002971</name>
</gene>
<comment type="caution">
    <text evidence="1">The sequence shown here is derived from an EMBL/GenBank/DDBJ whole genome shotgun (WGS) entry which is preliminary data.</text>
</comment>
<evidence type="ECO:0000313" key="2">
    <source>
        <dbReference type="Proteomes" id="UP000564573"/>
    </source>
</evidence>
<dbReference type="AlphaFoldDB" id="A0A839XN59"/>
<evidence type="ECO:0000313" key="1">
    <source>
        <dbReference type="EMBL" id="MBB3664067.1"/>
    </source>
</evidence>
<protein>
    <submittedName>
        <fullName evidence="1">Uncharacterized protein</fullName>
    </submittedName>
</protein>
<organism evidence="1 2">
    <name type="scientific">Prauserella sediminis</name>
    <dbReference type="NCBI Taxonomy" id="577680"/>
    <lineage>
        <taxon>Bacteria</taxon>
        <taxon>Bacillati</taxon>
        <taxon>Actinomycetota</taxon>
        <taxon>Actinomycetes</taxon>
        <taxon>Pseudonocardiales</taxon>
        <taxon>Pseudonocardiaceae</taxon>
        <taxon>Prauserella</taxon>
        <taxon>Prauserella salsuginis group</taxon>
    </lineage>
</organism>
<sequence>MNQKYRGTIEIVVPEASGTLALDPGALMGGPAGWEWTY</sequence>